<evidence type="ECO:0000256" key="9">
    <source>
        <dbReference type="ARBA" id="ARBA00052017"/>
    </source>
</evidence>
<dbReference type="GO" id="GO:0036220">
    <property type="term" value="F:ITP diphosphatase activity"/>
    <property type="evidence" value="ECO:0007669"/>
    <property type="project" value="UniProtKB-UniRule"/>
</dbReference>
<dbReference type="GO" id="GO:0000166">
    <property type="term" value="F:nucleotide binding"/>
    <property type="evidence" value="ECO:0007669"/>
    <property type="project" value="UniProtKB-KW"/>
</dbReference>
<evidence type="ECO:0000256" key="2">
    <source>
        <dbReference type="ARBA" id="ARBA00011738"/>
    </source>
</evidence>
<dbReference type="GO" id="GO:0005829">
    <property type="term" value="C:cytosol"/>
    <property type="evidence" value="ECO:0007669"/>
    <property type="project" value="TreeGrafter"/>
</dbReference>
<evidence type="ECO:0000256" key="11">
    <source>
        <dbReference type="RuleBase" id="RU003781"/>
    </source>
</evidence>
<dbReference type="AlphaFoldDB" id="A0AB39CGF4"/>
<dbReference type="FunFam" id="3.90.950.10:FF:000001">
    <property type="entry name" value="dITP/XTP pyrophosphatase"/>
    <property type="match status" value="1"/>
</dbReference>
<dbReference type="GO" id="GO:0036222">
    <property type="term" value="F:XTP diphosphatase activity"/>
    <property type="evidence" value="ECO:0007669"/>
    <property type="project" value="UniProtKB-UniRule"/>
</dbReference>
<dbReference type="EC" id="3.6.1.66" evidence="10"/>
<organism evidence="12">
    <name type="scientific">Castellaniella ginsengisoli</name>
    <dbReference type="NCBI Taxonomy" id="546114"/>
    <lineage>
        <taxon>Bacteria</taxon>
        <taxon>Pseudomonadati</taxon>
        <taxon>Pseudomonadota</taxon>
        <taxon>Betaproteobacteria</taxon>
        <taxon>Burkholderiales</taxon>
        <taxon>Alcaligenaceae</taxon>
        <taxon>Castellaniella</taxon>
    </lineage>
</organism>
<evidence type="ECO:0000256" key="5">
    <source>
        <dbReference type="ARBA" id="ARBA00022801"/>
    </source>
</evidence>
<comment type="catalytic activity">
    <reaction evidence="8 10">
        <text>dITP + H2O = dIMP + diphosphate + H(+)</text>
        <dbReference type="Rhea" id="RHEA:28342"/>
        <dbReference type="ChEBI" id="CHEBI:15377"/>
        <dbReference type="ChEBI" id="CHEBI:15378"/>
        <dbReference type="ChEBI" id="CHEBI:33019"/>
        <dbReference type="ChEBI" id="CHEBI:61194"/>
        <dbReference type="ChEBI" id="CHEBI:61382"/>
        <dbReference type="EC" id="3.6.1.66"/>
    </reaction>
</comment>
<evidence type="ECO:0000313" key="12">
    <source>
        <dbReference type="EMBL" id="XDJ41077.1"/>
    </source>
</evidence>
<dbReference type="GO" id="GO:0035870">
    <property type="term" value="F:dITP diphosphatase activity"/>
    <property type="evidence" value="ECO:0007669"/>
    <property type="project" value="UniProtKB-UniRule"/>
</dbReference>
<feature type="binding site" evidence="10">
    <location>
        <position position="69"/>
    </location>
    <ligand>
        <name>Mg(2+)</name>
        <dbReference type="ChEBI" id="CHEBI:18420"/>
    </ligand>
</feature>
<evidence type="ECO:0000256" key="8">
    <source>
        <dbReference type="ARBA" id="ARBA00051875"/>
    </source>
</evidence>
<dbReference type="GO" id="GO:0009146">
    <property type="term" value="P:purine nucleoside triphosphate catabolic process"/>
    <property type="evidence" value="ECO:0007669"/>
    <property type="project" value="UniProtKB-UniRule"/>
</dbReference>
<dbReference type="GO" id="GO:0017111">
    <property type="term" value="F:ribonucleoside triphosphate phosphatase activity"/>
    <property type="evidence" value="ECO:0007669"/>
    <property type="project" value="InterPro"/>
</dbReference>
<dbReference type="InterPro" id="IPR002637">
    <property type="entry name" value="RdgB/HAM1"/>
</dbReference>
<comment type="catalytic activity">
    <reaction evidence="10">
        <text>ITP + H2O = IMP + diphosphate + H(+)</text>
        <dbReference type="Rhea" id="RHEA:29399"/>
        <dbReference type="ChEBI" id="CHEBI:15377"/>
        <dbReference type="ChEBI" id="CHEBI:15378"/>
        <dbReference type="ChEBI" id="CHEBI:33019"/>
        <dbReference type="ChEBI" id="CHEBI:58053"/>
        <dbReference type="ChEBI" id="CHEBI:61402"/>
        <dbReference type="EC" id="3.6.1.66"/>
    </reaction>
</comment>
<evidence type="ECO:0000256" key="1">
    <source>
        <dbReference type="ARBA" id="ARBA00008023"/>
    </source>
</evidence>
<dbReference type="GO" id="GO:0046872">
    <property type="term" value="F:metal ion binding"/>
    <property type="evidence" value="ECO:0007669"/>
    <property type="project" value="UniProtKB-KW"/>
</dbReference>
<evidence type="ECO:0000256" key="7">
    <source>
        <dbReference type="ARBA" id="ARBA00023080"/>
    </source>
</evidence>
<comment type="function">
    <text evidence="10">Pyrophosphatase that catalyzes the hydrolysis of nucleoside triphosphates to their monophosphate derivatives, with a high preference for the non-canonical purine nucleotides XTP (xanthosine triphosphate), dITP (deoxyinosine triphosphate) and ITP. Seems to function as a house-cleaning enzyme that removes non-canonical purine nucleotides from the nucleotide pool, thus preventing their incorporation into DNA/RNA and avoiding chromosomal lesions.</text>
</comment>
<sequence>MKRVVLASGNPGKLREFSASLAAAGIDMVPQSALGVSEADEPFGTFVENALAKARHASRATGLPALADDSGLCVHALGGAPGVHSARYAQASDGTRSDAANNARLVAEMAGQADRRGSYVAVLVYVRSADDPRPIVVEGSWDGEILDTPRGANDFGYDPHFYLPDLGMTAAELPLEQKNILSHRARALRGLLRALRSEFGREQAPVDRAANGAAR</sequence>
<feature type="binding site" evidence="10">
    <location>
        <begin position="183"/>
        <end position="184"/>
    </location>
    <ligand>
        <name>substrate</name>
    </ligand>
</feature>
<feature type="binding site" evidence="10">
    <location>
        <begin position="155"/>
        <end position="158"/>
    </location>
    <ligand>
        <name>substrate</name>
    </ligand>
</feature>
<keyword evidence="4 10" id="KW-0547">Nucleotide-binding</keyword>
<evidence type="ECO:0000256" key="10">
    <source>
        <dbReference type="HAMAP-Rule" id="MF_01405"/>
    </source>
</evidence>
<evidence type="ECO:0000256" key="6">
    <source>
        <dbReference type="ARBA" id="ARBA00022842"/>
    </source>
</evidence>
<dbReference type="CDD" id="cd00515">
    <property type="entry name" value="HAM1"/>
    <property type="match status" value="1"/>
</dbReference>
<dbReference type="InterPro" id="IPR020922">
    <property type="entry name" value="dITP/XTP_pyrophosphatase"/>
</dbReference>
<dbReference type="Gene3D" id="3.90.950.10">
    <property type="match status" value="1"/>
</dbReference>
<evidence type="ECO:0000256" key="3">
    <source>
        <dbReference type="ARBA" id="ARBA00022723"/>
    </source>
</evidence>
<dbReference type="EMBL" id="CP158252">
    <property type="protein sequence ID" value="XDJ41077.1"/>
    <property type="molecule type" value="Genomic_DNA"/>
</dbReference>
<feature type="binding site" evidence="10">
    <location>
        <begin position="8"/>
        <end position="13"/>
    </location>
    <ligand>
        <name>substrate</name>
    </ligand>
</feature>
<accession>A0AB39CGF4</accession>
<dbReference type="SUPFAM" id="SSF52972">
    <property type="entry name" value="ITPase-like"/>
    <property type="match status" value="1"/>
</dbReference>
<name>A0AB39CGF4_9BURK</name>
<gene>
    <name evidence="12" type="primary">rdgB</name>
    <name evidence="12" type="ORF">ABRY99_08925</name>
</gene>
<feature type="binding site" evidence="10">
    <location>
        <position position="40"/>
    </location>
    <ligand>
        <name>Mg(2+)</name>
        <dbReference type="ChEBI" id="CHEBI:18420"/>
    </ligand>
</feature>
<feature type="active site" description="Proton acceptor" evidence="10">
    <location>
        <position position="69"/>
    </location>
</feature>
<comment type="subunit">
    <text evidence="2 10">Homodimer.</text>
</comment>
<dbReference type="PANTHER" id="PTHR11067">
    <property type="entry name" value="INOSINE TRIPHOSPHATE PYROPHOSPHATASE/HAM1 PROTEIN"/>
    <property type="match status" value="1"/>
</dbReference>
<feature type="binding site" evidence="10">
    <location>
        <position position="70"/>
    </location>
    <ligand>
        <name>substrate</name>
    </ligand>
</feature>
<reference evidence="12" key="1">
    <citation type="submission" date="2024-05" db="EMBL/GenBank/DDBJ databases">
        <authorList>
            <person name="Luo Y.-C."/>
            <person name="Nicholds J."/>
            <person name="Mortimer T."/>
            <person name="Maboni G."/>
        </authorList>
    </citation>
    <scope>NUCLEOTIDE SEQUENCE</scope>
    <source>
        <strain evidence="12">153920</strain>
    </source>
</reference>
<keyword evidence="7 10" id="KW-0546">Nucleotide metabolism</keyword>
<comment type="similarity">
    <text evidence="1 10 11">Belongs to the HAM1 NTPase family.</text>
</comment>
<dbReference type="Pfam" id="PF01725">
    <property type="entry name" value="Ham1p_like"/>
    <property type="match status" value="1"/>
</dbReference>
<keyword evidence="3 10" id="KW-0479">Metal-binding</keyword>
<dbReference type="RefSeq" id="WP_368643042.1">
    <property type="nucleotide sequence ID" value="NZ_CP158252.1"/>
</dbReference>
<dbReference type="GO" id="GO:0009117">
    <property type="term" value="P:nucleotide metabolic process"/>
    <property type="evidence" value="ECO:0007669"/>
    <property type="project" value="UniProtKB-KW"/>
</dbReference>
<comment type="cofactor">
    <cofactor evidence="10">
        <name>Mg(2+)</name>
        <dbReference type="ChEBI" id="CHEBI:18420"/>
    </cofactor>
    <text evidence="10">Binds 1 Mg(2+) ion per subunit.</text>
</comment>
<dbReference type="NCBIfam" id="TIGR00042">
    <property type="entry name" value="RdgB/HAM1 family non-canonical purine NTP pyrophosphatase"/>
    <property type="match status" value="1"/>
</dbReference>
<dbReference type="PANTHER" id="PTHR11067:SF9">
    <property type="entry name" value="INOSINE TRIPHOSPHATE PYROPHOSPHATASE"/>
    <property type="match status" value="1"/>
</dbReference>
<evidence type="ECO:0000256" key="4">
    <source>
        <dbReference type="ARBA" id="ARBA00022741"/>
    </source>
</evidence>
<protein>
    <recommendedName>
        <fullName evidence="10">dITP/XTP pyrophosphatase</fullName>
        <ecNumber evidence="10">3.6.1.66</ecNumber>
    </recommendedName>
    <alternativeName>
        <fullName evidence="10">Non-canonical purine NTP pyrophosphatase</fullName>
    </alternativeName>
    <alternativeName>
        <fullName evidence="10">Non-standard purine NTP pyrophosphatase</fullName>
    </alternativeName>
    <alternativeName>
        <fullName evidence="10">Nucleoside-triphosphate diphosphatase</fullName>
    </alternativeName>
    <alternativeName>
        <fullName evidence="10">Nucleoside-triphosphate pyrophosphatase</fullName>
        <shortName evidence="10">NTPase</shortName>
    </alternativeName>
</protein>
<proteinExistence type="inferred from homology"/>
<keyword evidence="6 10" id="KW-0460">Magnesium</keyword>
<dbReference type="HAMAP" id="MF_01405">
    <property type="entry name" value="Non_canon_purine_NTPase"/>
    <property type="match status" value="1"/>
</dbReference>
<feature type="binding site" evidence="10">
    <location>
        <position position="178"/>
    </location>
    <ligand>
        <name>substrate</name>
    </ligand>
</feature>
<comment type="catalytic activity">
    <reaction evidence="9 10">
        <text>XTP + H2O = XMP + diphosphate + H(+)</text>
        <dbReference type="Rhea" id="RHEA:28610"/>
        <dbReference type="ChEBI" id="CHEBI:15377"/>
        <dbReference type="ChEBI" id="CHEBI:15378"/>
        <dbReference type="ChEBI" id="CHEBI:33019"/>
        <dbReference type="ChEBI" id="CHEBI:57464"/>
        <dbReference type="ChEBI" id="CHEBI:61314"/>
        <dbReference type="EC" id="3.6.1.66"/>
    </reaction>
</comment>
<keyword evidence="5 10" id="KW-0378">Hydrolase</keyword>
<dbReference type="InterPro" id="IPR029001">
    <property type="entry name" value="ITPase-like_fam"/>
</dbReference>